<protein>
    <recommendedName>
        <fullName evidence="3">Bacteriocin-protection protein</fullName>
    </recommendedName>
</protein>
<name>A0A5Q2RJZ0_9ACTN</name>
<accession>A0A5Q2RJZ0</accession>
<organism evidence="1 2">
    <name type="scientific">Actinomarinicola tropica</name>
    <dbReference type="NCBI Taxonomy" id="2789776"/>
    <lineage>
        <taxon>Bacteria</taxon>
        <taxon>Bacillati</taxon>
        <taxon>Actinomycetota</taxon>
        <taxon>Acidimicrobiia</taxon>
        <taxon>Acidimicrobiales</taxon>
        <taxon>Iamiaceae</taxon>
        <taxon>Actinomarinicola</taxon>
    </lineage>
</organism>
<dbReference type="RefSeq" id="WP_153761218.1">
    <property type="nucleotide sequence ID" value="NZ_CP045851.1"/>
</dbReference>
<evidence type="ECO:0000313" key="1">
    <source>
        <dbReference type="EMBL" id="QGG97118.1"/>
    </source>
</evidence>
<evidence type="ECO:0008006" key="3">
    <source>
        <dbReference type="Google" id="ProtNLM"/>
    </source>
</evidence>
<dbReference type="EMBL" id="CP045851">
    <property type="protein sequence ID" value="QGG97118.1"/>
    <property type="molecule type" value="Genomic_DNA"/>
</dbReference>
<dbReference type="Pfam" id="PF13376">
    <property type="entry name" value="OmdA"/>
    <property type="match status" value="1"/>
</dbReference>
<evidence type="ECO:0000313" key="2">
    <source>
        <dbReference type="Proteomes" id="UP000334019"/>
    </source>
</evidence>
<sequence length="201" mass="22485">MAVPETASDHPATWNFDMPIFHAETRAAVRAWLLAHHARERGVWLATWKPATGRPVVPYPEVVEEAICVGWIDSTVNTLDDDRRLQLLTPRKPRSGWTRLNRERAARMEADGLMTDAGRRAIEVAQANGWWTIYDPVEDLVEPDELAAALDADPAARAGWDAWPPSVRKQELWKVVSAAKPDTRARRVASIVEVAASGRRP</sequence>
<reference evidence="1 2" key="1">
    <citation type="submission" date="2019-11" db="EMBL/GenBank/DDBJ databases">
        <authorList>
            <person name="He Y."/>
        </authorList>
    </citation>
    <scope>NUCLEOTIDE SEQUENCE [LARGE SCALE GENOMIC DNA]</scope>
    <source>
        <strain evidence="1 2">SCSIO 58843</strain>
    </source>
</reference>
<gene>
    <name evidence="1" type="ORF">GH723_13635</name>
</gene>
<proteinExistence type="predicted"/>
<dbReference type="KEGG" id="atq:GH723_13635"/>
<dbReference type="AlphaFoldDB" id="A0A5Q2RJZ0"/>
<keyword evidence="2" id="KW-1185">Reference proteome</keyword>
<dbReference type="Proteomes" id="UP000334019">
    <property type="component" value="Chromosome"/>
</dbReference>